<name>A0A9W9X4I0_9EURO</name>
<dbReference type="OrthoDB" id="10498439at2759"/>
<keyword evidence="2" id="KW-1185">Reference proteome</keyword>
<comment type="caution">
    <text evidence="1">The sequence shown here is derived from an EMBL/GenBank/DDBJ whole genome shotgun (WGS) entry which is preliminary data.</text>
</comment>
<evidence type="ECO:0000313" key="2">
    <source>
        <dbReference type="Proteomes" id="UP001147760"/>
    </source>
</evidence>
<sequence length="63" mass="7148">MWKQPGLAVLEVSGNLRSIGTQAEDGRGFKVPARQCRQRQPLGQMPVHPFIHAWQNHFPNEVT</sequence>
<evidence type="ECO:0000313" key="1">
    <source>
        <dbReference type="EMBL" id="KAJ5483722.1"/>
    </source>
</evidence>
<dbReference type="EMBL" id="JAPWDO010000002">
    <property type="protein sequence ID" value="KAJ5483722.1"/>
    <property type="molecule type" value="Genomic_DNA"/>
</dbReference>
<proteinExistence type="predicted"/>
<reference evidence="1" key="1">
    <citation type="submission" date="2022-12" db="EMBL/GenBank/DDBJ databases">
        <authorList>
            <person name="Petersen C."/>
        </authorList>
    </citation>
    <scope>NUCLEOTIDE SEQUENCE</scope>
    <source>
        <strain evidence="1">IBT 17660</strain>
    </source>
</reference>
<gene>
    <name evidence="1" type="ORF">N7530_002968</name>
</gene>
<dbReference type="Proteomes" id="UP001147760">
    <property type="component" value="Unassembled WGS sequence"/>
</dbReference>
<protein>
    <submittedName>
        <fullName evidence="1">Uncharacterized protein</fullName>
    </submittedName>
</protein>
<dbReference type="AlphaFoldDB" id="A0A9W9X4I0"/>
<reference evidence="1" key="2">
    <citation type="journal article" date="2023" name="IMA Fungus">
        <title>Comparative genomic study of the Penicillium genus elucidates a diverse pangenome and 15 lateral gene transfer events.</title>
        <authorList>
            <person name="Petersen C."/>
            <person name="Sorensen T."/>
            <person name="Nielsen M.R."/>
            <person name="Sondergaard T.E."/>
            <person name="Sorensen J.L."/>
            <person name="Fitzpatrick D.A."/>
            <person name="Frisvad J.C."/>
            <person name="Nielsen K.L."/>
        </authorList>
    </citation>
    <scope>NUCLEOTIDE SEQUENCE</scope>
    <source>
        <strain evidence="1">IBT 17660</strain>
    </source>
</reference>
<organism evidence="1 2">
    <name type="scientific">Penicillium desertorum</name>
    <dbReference type="NCBI Taxonomy" id="1303715"/>
    <lineage>
        <taxon>Eukaryota</taxon>
        <taxon>Fungi</taxon>
        <taxon>Dikarya</taxon>
        <taxon>Ascomycota</taxon>
        <taxon>Pezizomycotina</taxon>
        <taxon>Eurotiomycetes</taxon>
        <taxon>Eurotiomycetidae</taxon>
        <taxon>Eurotiales</taxon>
        <taxon>Aspergillaceae</taxon>
        <taxon>Penicillium</taxon>
    </lineage>
</organism>
<accession>A0A9W9X4I0</accession>